<dbReference type="RefSeq" id="WP_185533533.1">
    <property type="nucleotide sequence ID" value="NZ_JAARWW010000005.1"/>
</dbReference>
<name>A0A842CQG4_9LIST</name>
<dbReference type="EMBL" id="JAARWW010000005">
    <property type="protein sequence ID" value="MBC2004398.1"/>
    <property type="molecule type" value="Genomic_DNA"/>
</dbReference>
<evidence type="ECO:0000313" key="2">
    <source>
        <dbReference type="Proteomes" id="UP000546806"/>
    </source>
</evidence>
<dbReference type="AlphaFoldDB" id="A0A842CQG4"/>
<reference evidence="1 2" key="1">
    <citation type="submission" date="2020-03" db="EMBL/GenBank/DDBJ databases">
        <title>Soil Listeria distribution.</title>
        <authorList>
            <person name="Liao J."/>
            <person name="Wiedmann M."/>
        </authorList>
    </citation>
    <scope>NUCLEOTIDE SEQUENCE [LARGE SCALE GENOMIC DNA]</scope>
    <source>
        <strain evidence="1 2">FSL L7-0435</strain>
    </source>
</reference>
<comment type="caution">
    <text evidence="1">The sequence shown here is derived from an EMBL/GenBank/DDBJ whole genome shotgun (WGS) entry which is preliminary data.</text>
</comment>
<accession>A0A842CQG4</accession>
<protein>
    <submittedName>
        <fullName evidence="1">Uncharacterized protein</fullName>
    </submittedName>
</protein>
<evidence type="ECO:0000313" key="1">
    <source>
        <dbReference type="EMBL" id="MBC2004398.1"/>
    </source>
</evidence>
<gene>
    <name evidence="1" type="ORF">HCA78_11510</name>
</gene>
<organism evidence="1 2">
    <name type="scientific">Listeria booriae</name>
    <dbReference type="NCBI Taxonomy" id="1552123"/>
    <lineage>
        <taxon>Bacteria</taxon>
        <taxon>Bacillati</taxon>
        <taxon>Bacillota</taxon>
        <taxon>Bacilli</taxon>
        <taxon>Bacillales</taxon>
        <taxon>Listeriaceae</taxon>
        <taxon>Listeria</taxon>
    </lineage>
</organism>
<proteinExistence type="predicted"/>
<dbReference type="Proteomes" id="UP000546806">
    <property type="component" value="Unassembled WGS sequence"/>
</dbReference>
<sequence length="374" mass="42598">MNNQTGVYKKWGFKILVFVLLASLILPGQFVAAKSESLEVTVKSKSKATDNYILVKINTNLPKKTKFTITLTGKNNFEKKKNIKADKNGNFEKKFKKLKDGIYEVNISSLKTSKQKRKVRKIFGDDASNLTGEFIKEKKVRFSESIVVGDDYILREDIASKSLDMAKEKPTAENYRDALNAINALPFKEQRAKYKEDLDKVKAQVPVEKKINYTTLKTNAEFSEALKKLNKNITGTELTQNTLRVNIDADSYSNELDIFKYFPDDTFSFIDKLKNNKNIDGLIFVGQAHLINENGDVDLNNVIMSYFTSPTITNLGKAFYPMIVSNPQAYYNKADGYQIHPSIYSKLDSDERGTLPFIKISDNNIFDDLTWENN</sequence>